<dbReference type="Gene3D" id="3.50.50.100">
    <property type="match status" value="1"/>
</dbReference>
<dbReference type="SUPFAM" id="SSF51905">
    <property type="entry name" value="FAD/NAD(P)-binding domain"/>
    <property type="match status" value="1"/>
</dbReference>
<dbReference type="InterPro" id="IPR051169">
    <property type="entry name" value="NADH-Q_oxidoreductase"/>
</dbReference>
<comment type="similarity">
    <text evidence="2">Belongs to the NADH dehydrogenase family.</text>
</comment>
<dbReference type="RefSeq" id="WP_338891007.1">
    <property type="nucleotide sequence ID" value="NZ_CP147846.1"/>
</dbReference>
<dbReference type="EMBL" id="CP147846">
    <property type="protein sequence ID" value="WXG69927.1"/>
    <property type="molecule type" value="Genomic_DNA"/>
</dbReference>
<dbReference type="InterPro" id="IPR036188">
    <property type="entry name" value="FAD/NAD-bd_sf"/>
</dbReference>
<evidence type="ECO:0000256" key="2">
    <source>
        <dbReference type="ARBA" id="ARBA00005272"/>
    </source>
</evidence>
<evidence type="ECO:0000256" key="5">
    <source>
        <dbReference type="ARBA" id="ARBA00023002"/>
    </source>
</evidence>
<dbReference type="PRINTS" id="PR00469">
    <property type="entry name" value="PNDRDTASEII"/>
</dbReference>
<keyword evidence="4" id="KW-0274">FAD</keyword>
<reference evidence="8 9" key="1">
    <citation type="submission" date="2024-03" db="EMBL/GenBank/DDBJ databases">
        <title>Natural products discovery in diverse microorganisms through a two-stage MS feature dereplication strategy.</title>
        <authorList>
            <person name="Zhang R."/>
        </authorList>
    </citation>
    <scope>NUCLEOTIDE SEQUENCE [LARGE SCALE GENOMIC DNA]</scope>
    <source>
        <strain evidence="8 9">18930</strain>
    </source>
</reference>
<keyword evidence="9" id="KW-1185">Reference proteome</keyword>
<organism evidence="8 9">
    <name type="scientific">Rhodococcus sovatensis</name>
    <dbReference type="NCBI Taxonomy" id="1805840"/>
    <lineage>
        <taxon>Bacteria</taxon>
        <taxon>Bacillati</taxon>
        <taxon>Actinomycetota</taxon>
        <taxon>Actinomycetes</taxon>
        <taxon>Mycobacteriales</taxon>
        <taxon>Nocardiaceae</taxon>
        <taxon>Rhodococcus</taxon>
    </lineage>
</organism>
<dbReference type="PANTHER" id="PTHR42913">
    <property type="entry name" value="APOPTOSIS-INDUCING FACTOR 1"/>
    <property type="match status" value="1"/>
</dbReference>
<feature type="region of interest" description="Disordered" evidence="6">
    <location>
        <begin position="378"/>
        <end position="398"/>
    </location>
</feature>
<evidence type="ECO:0000256" key="6">
    <source>
        <dbReference type="SAM" id="MobiDB-lite"/>
    </source>
</evidence>
<evidence type="ECO:0000259" key="7">
    <source>
        <dbReference type="Pfam" id="PF07992"/>
    </source>
</evidence>
<evidence type="ECO:0000313" key="9">
    <source>
        <dbReference type="Proteomes" id="UP001432000"/>
    </source>
</evidence>
<dbReference type="InterPro" id="IPR023753">
    <property type="entry name" value="FAD/NAD-binding_dom"/>
</dbReference>
<gene>
    <name evidence="8" type="ORF">WDS16_05100</name>
</gene>
<proteinExistence type="inferred from homology"/>
<evidence type="ECO:0000256" key="3">
    <source>
        <dbReference type="ARBA" id="ARBA00022630"/>
    </source>
</evidence>
<name>A0ABZ2PM45_9NOCA</name>
<dbReference type="PANTHER" id="PTHR42913:SF3">
    <property type="entry name" value="64 KDA MITOCHONDRIAL NADH DEHYDROGENASE (EUROFUNG)"/>
    <property type="match status" value="1"/>
</dbReference>
<evidence type="ECO:0000256" key="4">
    <source>
        <dbReference type="ARBA" id="ARBA00022827"/>
    </source>
</evidence>
<dbReference type="PRINTS" id="PR00368">
    <property type="entry name" value="FADPNR"/>
</dbReference>
<comment type="cofactor">
    <cofactor evidence="1">
        <name>FAD</name>
        <dbReference type="ChEBI" id="CHEBI:57692"/>
    </cofactor>
</comment>
<keyword evidence="3" id="KW-0285">Flavoprotein</keyword>
<evidence type="ECO:0000313" key="8">
    <source>
        <dbReference type="EMBL" id="WXG69927.1"/>
    </source>
</evidence>
<protein>
    <submittedName>
        <fullName evidence="8">FAD-dependent oxidoreductase</fullName>
    </submittedName>
</protein>
<sequence>MTNNTVPDRLDERVRVVVLGGGYAGALAANRLQQNSSIDISVINPRPEFVERVRLHELVAGSGEATVDLAGLLGARVRLIVDTAETVDAPRQVVELQSGASVPYDYLIYAVGSTGTVPTSVPGAVEFSYPIGELEQAERLSAALDETPRDAQVCIVGGGLTGIEAAAELAEQRPDSKVVLICGGLLGPTLGTRARASVRRQLERLHVDIHDDATVAEVMADTVRLADGREVPAALTVWTAGFGVPHLAASSGLRTDSLGRLLTDEMLVSLDDPRIVAAGDAAAPSGQPLRMSCQAAMPLAARAAGTVLDLVSGNKPTALAQAFVGTNISVGRRYGTIQLSTKDDAPRRFYIGGKLAAIIKEQVCQTVVKQIAKEGRAPGSYKWPGAQHGSPRRTPLNQ</sequence>
<dbReference type="Pfam" id="PF07992">
    <property type="entry name" value="Pyr_redox_2"/>
    <property type="match status" value="1"/>
</dbReference>
<dbReference type="Proteomes" id="UP001432000">
    <property type="component" value="Chromosome"/>
</dbReference>
<feature type="domain" description="FAD/NAD(P)-binding" evidence="7">
    <location>
        <begin position="15"/>
        <end position="297"/>
    </location>
</feature>
<evidence type="ECO:0000256" key="1">
    <source>
        <dbReference type="ARBA" id="ARBA00001974"/>
    </source>
</evidence>
<accession>A0ABZ2PM45</accession>
<keyword evidence="5" id="KW-0560">Oxidoreductase</keyword>